<comment type="caution">
    <text evidence="2">The sequence shown here is derived from an EMBL/GenBank/DDBJ whole genome shotgun (WGS) entry which is preliminary data.</text>
</comment>
<evidence type="ECO:0000259" key="1">
    <source>
        <dbReference type="Pfam" id="PF13649"/>
    </source>
</evidence>
<sequence>MDEKQLKASLMKYFGETAAKITKETTEDEIKHIYAARSATYDEEHSAAHTSYFKPLAESLHNALKEVKQDKPKDQIKIIDVGAGTGLIGVELKKLGYTNLCALDISAEMLKEAKKKGVYTEFICTSLNGQPIPQIESGQFDALICGGALIAGLIDSSAFVEMIRMVQTGGSFVGVYRGTSKDVFGESVLNTLNSYVNFFADGVLCFNIRKEELEHYQEMMTELEKDGDWICMSKESSPFYAAEDMPSDC</sequence>
<dbReference type="SUPFAM" id="SSF53335">
    <property type="entry name" value="S-adenosyl-L-methionine-dependent methyltransferases"/>
    <property type="match status" value="1"/>
</dbReference>
<dbReference type="InterPro" id="IPR029063">
    <property type="entry name" value="SAM-dependent_MTases_sf"/>
</dbReference>
<accession>A0AAU9X0I6</accession>
<dbReference type="AlphaFoldDB" id="A0AAU9X0I6"/>
<dbReference type="Proteomes" id="UP001159428">
    <property type="component" value="Unassembled WGS sequence"/>
</dbReference>
<organism evidence="2 3">
    <name type="scientific">Pocillopora meandrina</name>
    <dbReference type="NCBI Taxonomy" id="46732"/>
    <lineage>
        <taxon>Eukaryota</taxon>
        <taxon>Metazoa</taxon>
        <taxon>Cnidaria</taxon>
        <taxon>Anthozoa</taxon>
        <taxon>Hexacorallia</taxon>
        <taxon>Scleractinia</taxon>
        <taxon>Astrocoeniina</taxon>
        <taxon>Pocilloporidae</taxon>
        <taxon>Pocillopora</taxon>
    </lineage>
</organism>
<dbReference type="InterPro" id="IPR041698">
    <property type="entry name" value="Methyltransf_25"/>
</dbReference>
<name>A0AAU9X0I6_9CNID</name>
<dbReference type="Gene3D" id="3.40.50.150">
    <property type="entry name" value="Vaccinia Virus protein VP39"/>
    <property type="match status" value="1"/>
</dbReference>
<gene>
    <name evidence="2" type="ORF">PMEA_00014689</name>
</gene>
<dbReference type="PANTHER" id="PTHR43591">
    <property type="entry name" value="METHYLTRANSFERASE"/>
    <property type="match status" value="1"/>
</dbReference>
<feature type="domain" description="Methyltransferase" evidence="1">
    <location>
        <begin position="78"/>
        <end position="170"/>
    </location>
</feature>
<evidence type="ECO:0000313" key="3">
    <source>
        <dbReference type="Proteomes" id="UP001159428"/>
    </source>
</evidence>
<protein>
    <recommendedName>
        <fullName evidence="1">Methyltransferase domain-containing protein</fullName>
    </recommendedName>
</protein>
<reference evidence="2 3" key="1">
    <citation type="submission" date="2022-05" db="EMBL/GenBank/DDBJ databases">
        <authorList>
            <consortium name="Genoscope - CEA"/>
            <person name="William W."/>
        </authorList>
    </citation>
    <scope>NUCLEOTIDE SEQUENCE [LARGE SCALE GENOMIC DNA]</scope>
</reference>
<proteinExistence type="predicted"/>
<dbReference type="EMBL" id="CALNXJ010000026">
    <property type="protein sequence ID" value="CAH3132366.1"/>
    <property type="molecule type" value="Genomic_DNA"/>
</dbReference>
<evidence type="ECO:0000313" key="2">
    <source>
        <dbReference type="EMBL" id="CAH3132366.1"/>
    </source>
</evidence>
<dbReference type="Pfam" id="PF13649">
    <property type="entry name" value="Methyltransf_25"/>
    <property type="match status" value="1"/>
</dbReference>
<keyword evidence="3" id="KW-1185">Reference proteome</keyword>
<dbReference type="PANTHER" id="PTHR43591:SF110">
    <property type="entry name" value="RHODANESE DOMAIN-CONTAINING PROTEIN"/>
    <property type="match status" value="1"/>
</dbReference>
<dbReference type="CDD" id="cd02440">
    <property type="entry name" value="AdoMet_MTases"/>
    <property type="match status" value="1"/>
</dbReference>